<proteinExistence type="predicted"/>
<sequence length="75" mass="8918">MPLFWHSLVNDTCSNLSSINEFLSYFCCKVLDIFVDMLDICEFLVFLRFMFVCFFPQYLARVPIYFFSLSLLDTS</sequence>
<dbReference type="AlphaFoldDB" id="A0A2P2NTF1"/>
<organism evidence="1">
    <name type="scientific">Rhizophora mucronata</name>
    <name type="common">Asiatic mangrove</name>
    <dbReference type="NCBI Taxonomy" id="61149"/>
    <lineage>
        <taxon>Eukaryota</taxon>
        <taxon>Viridiplantae</taxon>
        <taxon>Streptophyta</taxon>
        <taxon>Embryophyta</taxon>
        <taxon>Tracheophyta</taxon>
        <taxon>Spermatophyta</taxon>
        <taxon>Magnoliopsida</taxon>
        <taxon>eudicotyledons</taxon>
        <taxon>Gunneridae</taxon>
        <taxon>Pentapetalae</taxon>
        <taxon>rosids</taxon>
        <taxon>fabids</taxon>
        <taxon>Malpighiales</taxon>
        <taxon>Rhizophoraceae</taxon>
        <taxon>Rhizophora</taxon>
    </lineage>
</organism>
<dbReference type="EMBL" id="GGEC01065236">
    <property type="protein sequence ID" value="MBX45720.1"/>
    <property type="molecule type" value="Transcribed_RNA"/>
</dbReference>
<reference evidence="1" key="1">
    <citation type="submission" date="2018-02" db="EMBL/GenBank/DDBJ databases">
        <title>Rhizophora mucronata_Transcriptome.</title>
        <authorList>
            <person name="Meera S.P."/>
            <person name="Sreeshan A."/>
            <person name="Augustine A."/>
        </authorList>
    </citation>
    <scope>NUCLEOTIDE SEQUENCE</scope>
    <source>
        <tissue evidence="1">Leaf</tissue>
    </source>
</reference>
<name>A0A2P2NTF1_RHIMU</name>
<accession>A0A2P2NTF1</accession>
<evidence type="ECO:0000313" key="1">
    <source>
        <dbReference type="EMBL" id="MBX45720.1"/>
    </source>
</evidence>
<protein>
    <submittedName>
        <fullName evidence="1">Uncharacterized protein</fullName>
    </submittedName>
</protein>
<dbReference type="EMBL" id="GGEC01065235">
    <property type="protein sequence ID" value="MBX45719.1"/>
    <property type="molecule type" value="Transcribed_RNA"/>
</dbReference>